<comment type="caution">
    <text evidence="1">The sequence shown here is derived from an EMBL/GenBank/DDBJ whole genome shotgun (WGS) entry which is preliminary data.</text>
</comment>
<accession>A0A933KZ86</accession>
<sequence>MSAVDAPHFDDLEIGDRFASAPRMTLTAGMAAVHHAIVGGRLRLAFDAELAAEVTGSSQPFASPALVWDIAIGQSTLVTQRAIANLFYRGLSFLSAPCIGDTLSTETTIVGLRPLTPKPDRPPRGLVVMRIRTVDQKDRAVLDFHRCAMLPARVESGKGPRGIVDLPASAFSIQQLSAAVRNWSLARCRGLGWAPSFESLAPGTALPVVGGDAVSSAPELARLTMNLAAIHHDLTISATGERLVYGGHTIGIALAQITRALPSLATIVAWHDCDHLGPVREGDTLHSQVGISACEPRPEGGGFVHLRSRVRATDAAGRQSDVLDWRLVGLVP</sequence>
<dbReference type="Proteomes" id="UP000782610">
    <property type="component" value="Unassembled WGS sequence"/>
</dbReference>
<dbReference type="SUPFAM" id="SSF54637">
    <property type="entry name" value="Thioesterase/thiol ester dehydrase-isomerase"/>
    <property type="match status" value="2"/>
</dbReference>
<evidence type="ECO:0000313" key="2">
    <source>
        <dbReference type="Proteomes" id="UP000782610"/>
    </source>
</evidence>
<dbReference type="Gene3D" id="3.10.129.10">
    <property type="entry name" value="Hotdog Thioesterase"/>
    <property type="match status" value="2"/>
</dbReference>
<dbReference type="EMBL" id="JACRAF010000018">
    <property type="protein sequence ID" value="MBI4921339.1"/>
    <property type="molecule type" value="Genomic_DNA"/>
</dbReference>
<dbReference type="PANTHER" id="PTHR43664">
    <property type="entry name" value="MONOAMINE OXIDASE-RELATED"/>
    <property type="match status" value="1"/>
</dbReference>
<dbReference type="CDD" id="cd03451">
    <property type="entry name" value="FkbR2"/>
    <property type="match status" value="1"/>
</dbReference>
<reference evidence="1" key="1">
    <citation type="submission" date="2020-07" db="EMBL/GenBank/DDBJ databases">
        <title>Huge and variable diversity of episymbiotic CPR bacteria and DPANN archaea in groundwater ecosystems.</title>
        <authorList>
            <person name="He C.Y."/>
            <person name="Keren R."/>
            <person name="Whittaker M."/>
            <person name="Farag I.F."/>
            <person name="Doudna J."/>
            <person name="Cate J.H.D."/>
            <person name="Banfield J.F."/>
        </authorList>
    </citation>
    <scope>NUCLEOTIDE SEQUENCE</scope>
    <source>
        <strain evidence="1">NC_groundwater_1586_Pr3_B-0.1um_66_15</strain>
    </source>
</reference>
<name>A0A933KZ86_9HYPH</name>
<dbReference type="AlphaFoldDB" id="A0A933KZ86"/>
<proteinExistence type="predicted"/>
<protein>
    <submittedName>
        <fullName evidence="1">Acyl dehydratase</fullName>
    </submittedName>
</protein>
<organism evidence="1 2">
    <name type="scientific">Devosia nanyangense</name>
    <dbReference type="NCBI Taxonomy" id="1228055"/>
    <lineage>
        <taxon>Bacteria</taxon>
        <taxon>Pseudomonadati</taxon>
        <taxon>Pseudomonadota</taxon>
        <taxon>Alphaproteobacteria</taxon>
        <taxon>Hyphomicrobiales</taxon>
        <taxon>Devosiaceae</taxon>
        <taxon>Devosia</taxon>
    </lineage>
</organism>
<evidence type="ECO:0000313" key="1">
    <source>
        <dbReference type="EMBL" id="MBI4921339.1"/>
    </source>
</evidence>
<dbReference type="PANTHER" id="PTHR43664:SF1">
    <property type="entry name" value="BETA-METHYLMALYL-COA DEHYDRATASE"/>
    <property type="match status" value="1"/>
</dbReference>
<dbReference type="InterPro" id="IPR052342">
    <property type="entry name" value="MCH/BMMD"/>
</dbReference>
<dbReference type="InterPro" id="IPR029069">
    <property type="entry name" value="HotDog_dom_sf"/>
</dbReference>
<gene>
    <name evidence="1" type="ORF">HY834_06280</name>
</gene>